<dbReference type="Gene3D" id="2.60.40.640">
    <property type="match status" value="2"/>
</dbReference>
<dbReference type="Proteomes" id="UP001187531">
    <property type="component" value="Unassembled WGS sequence"/>
</dbReference>
<evidence type="ECO:0000313" key="3">
    <source>
        <dbReference type="EMBL" id="KAK2705420.1"/>
    </source>
</evidence>
<dbReference type="InterPro" id="IPR011022">
    <property type="entry name" value="Arrestin_C-like"/>
</dbReference>
<dbReference type="SUPFAM" id="SSF81296">
    <property type="entry name" value="E set domains"/>
    <property type="match status" value="2"/>
</dbReference>
<protein>
    <recommendedName>
        <fullName evidence="2">Arrestin C-terminal-like domain-containing protein</fullName>
    </recommendedName>
</protein>
<dbReference type="PANTHER" id="PTHR11188">
    <property type="entry name" value="ARRESTIN DOMAIN CONTAINING PROTEIN"/>
    <property type="match status" value="1"/>
</dbReference>
<dbReference type="InterPro" id="IPR014756">
    <property type="entry name" value="Ig_E-set"/>
</dbReference>
<dbReference type="GO" id="GO:0005737">
    <property type="term" value="C:cytoplasm"/>
    <property type="evidence" value="ECO:0007669"/>
    <property type="project" value="TreeGrafter"/>
</dbReference>
<evidence type="ECO:0000259" key="2">
    <source>
        <dbReference type="SMART" id="SM01017"/>
    </source>
</evidence>
<dbReference type="InterPro" id="IPR014752">
    <property type="entry name" value="Arrestin-like_C"/>
</dbReference>
<dbReference type="Pfam" id="PF02752">
    <property type="entry name" value="Arrestin_C"/>
    <property type="match status" value="1"/>
</dbReference>
<proteinExistence type="inferred from homology"/>
<dbReference type="GO" id="GO:0015031">
    <property type="term" value="P:protein transport"/>
    <property type="evidence" value="ECO:0007669"/>
    <property type="project" value="TreeGrafter"/>
</dbReference>
<dbReference type="InterPro" id="IPR050357">
    <property type="entry name" value="Arrestin_domain-protein"/>
</dbReference>
<gene>
    <name evidence="3" type="ORF">QYM36_017458</name>
</gene>
<evidence type="ECO:0000256" key="1">
    <source>
        <dbReference type="ARBA" id="ARBA00005298"/>
    </source>
</evidence>
<name>A0AA88L2J0_ARTSF</name>
<dbReference type="Pfam" id="PF00339">
    <property type="entry name" value="Arrestin_N"/>
    <property type="match status" value="1"/>
</dbReference>
<comment type="similarity">
    <text evidence="1">Belongs to the arrestin family.</text>
</comment>
<accession>A0AA88L2J0</accession>
<keyword evidence="4" id="KW-1185">Reference proteome</keyword>
<organism evidence="3 4">
    <name type="scientific">Artemia franciscana</name>
    <name type="common">Brine shrimp</name>
    <name type="synonym">Artemia sanfranciscana</name>
    <dbReference type="NCBI Taxonomy" id="6661"/>
    <lineage>
        <taxon>Eukaryota</taxon>
        <taxon>Metazoa</taxon>
        <taxon>Ecdysozoa</taxon>
        <taxon>Arthropoda</taxon>
        <taxon>Crustacea</taxon>
        <taxon>Branchiopoda</taxon>
        <taxon>Anostraca</taxon>
        <taxon>Artemiidae</taxon>
        <taxon>Artemia</taxon>
    </lineage>
</organism>
<evidence type="ECO:0000313" key="4">
    <source>
        <dbReference type="Proteomes" id="UP001187531"/>
    </source>
</evidence>
<dbReference type="SMART" id="SM01017">
    <property type="entry name" value="Arrestin_C"/>
    <property type="match status" value="1"/>
</dbReference>
<reference evidence="3" key="1">
    <citation type="submission" date="2023-07" db="EMBL/GenBank/DDBJ databases">
        <title>Chromosome-level genome assembly of Artemia franciscana.</title>
        <authorList>
            <person name="Jo E."/>
        </authorList>
    </citation>
    <scope>NUCLEOTIDE SEQUENCE</scope>
    <source>
        <tissue evidence="3">Whole body</tissue>
    </source>
</reference>
<sequence length="349" mass="39782">MEYSTKMSRISDNVSVPPSRKLTKFLILFDNTNLLFFPGQFLTGRVLVELEDETPVLGLFFHVVGEGVVRVLKKGRERHSDRENYIDFRMRLLGEPGQSPVLLSPGIHSFPFKLGLPLGLPSTFLGKHGWVQYYCKAAFREPNGLLHKNQQVFIVMNPIDLNLEPPILAQPFHCEIEHRLGVGCFTSGHVACRVRLDRGGYVPGETISVWASVVNQSRSTIKRTKASLTETIQYMARNRVVQTELRELAALTRGKIKPNETDDWKNEQLYVPPLPPTNLRGCHLIRIQYDIFFQIEPKGVDRPIKLQLPIMLATYPLRGADGTLRRKRGAQYPATLPIFRPWVEEKTIE</sequence>
<comment type="caution">
    <text evidence="3">The sequence shown here is derived from an EMBL/GenBank/DDBJ whole genome shotgun (WGS) entry which is preliminary data.</text>
</comment>
<dbReference type="PANTHER" id="PTHR11188:SF17">
    <property type="entry name" value="FI21816P1"/>
    <property type="match status" value="1"/>
</dbReference>
<feature type="domain" description="Arrestin C-terminal-like" evidence="2">
    <location>
        <begin position="186"/>
        <end position="317"/>
    </location>
</feature>
<dbReference type="AlphaFoldDB" id="A0AA88L2J0"/>
<dbReference type="InterPro" id="IPR011021">
    <property type="entry name" value="Arrestin-like_N"/>
</dbReference>
<dbReference type="EMBL" id="JAVRJZ010000021">
    <property type="protein sequence ID" value="KAK2705420.1"/>
    <property type="molecule type" value="Genomic_DNA"/>
</dbReference>